<dbReference type="STRING" id="984487.A0A1E4SPS1"/>
<dbReference type="InterPro" id="IPR007676">
    <property type="entry name" value="Ribophorin_I"/>
</dbReference>
<keyword evidence="6 10" id="KW-0732">Signal</keyword>
<evidence type="ECO:0000256" key="2">
    <source>
        <dbReference type="ARBA" id="ARBA00004115"/>
    </source>
</evidence>
<evidence type="ECO:0000256" key="10">
    <source>
        <dbReference type="RuleBase" id="RU361143"/>
    </source>
</evidence>
<dbReference type="PANTHER" id="PTHR21049:SF0">
    <property type="entry name" value="DOLICHYL-DIPHOSPHOOLIGOSACCHARIDE--PROTEIN GLYCOSYLTRANSFERASE SUBUNIT 1"/>
    <property type="match status" value="1"/>
</dbReference>
<keyword evidence="8" id="KW-1133">Transmembrane helix</keyword>
<organism evidence="11 12">
    <name type="scientific">Suhomyces tanzawaensis NRRL Y-17324</name>
    <dbReference type="NCBI Taxonomy" id="984487"/>
    <lineage>
        <taxon>Eukaryota</taxon>
        <taxon>Fungi</taxon>
        <taxon>Dikarya</taxon>
        <taxon>Ascomycota</taxon>
        <taxon>Saccharomycotina</taxon>
        <taxon>Pichiomycetes</taxon>
        <taxon>Debaryomycetaceae</taxon>
        <taxon>Suhomyces</taxon>
    </lineage>
</organism>
<comment type="similarity">
    <text evidence="4 10">Belongs to the OST1 family.</text>
</comment>
<keyword evidence="12" id="KW-1185">Reference proteome</keyword>
<dbReference type="GO" id="GO:0016740">
    <property type="term" value="F:transferase activity"/>
    <property type="evidence" value="ECO:0007669"/>
    <property type="project" value="UniProtKB-KW"/>
</dbReference>
<dbReference type="AlphaFoldDB" id="A0A1E4SPS1"/>
<dbReference type="GO" id="GO:0018279">
    <property type="term" value="P:protein N-linked glycosylation via asparagine"/>
    <property type="evidence" value="ECO:0007669"/>
    <property type="project" value="EnsemblFungi"/>
</dbReference>
<dbReference type="GeneID" id="30983088"/>
<dbReference type="GO" id="GO:0005198">
    <property type="term" value="F:structural molecule activity"/>
    <property type="evidence" value="ECO:0007669"/>
    <property type="project" value="EnsemblFungi"/>
</dbReference>
<dbReference type="OrthoDB" id="310030at2759"/>
<name>A0A1E4SPS1_9ASCO</name>
<evidence type="ECO:0000256" key="4">
    <source>
        <dbReference type="ARBA" id="ARBA00008905"/>
    </source>
</evidence>
<dbReference type="Proteomes" id="UP000094285">
    <property type="component" value="Unassembled WGS sequence"/>
</dbReference>
<dbReference type="Pfam" id="PF04597">
    <property type="entry name" value="Ribophorin_I"/>
    <property type="match status" value="1"/>
</dbReference>
<dbReference type="EMBL" id="KV453909">
    <property type="protein sequence ID" value="ODV81519.1"/>
    <property type="molecule type" value="Genomic_DNA"/>
</dbReference>
<comment type="pathway">
    <text evidence="3 10">Protein modification; protein glycosylation.</text>
</comment>
<feature type="signal peptide" evidence="10">
    <location>
        <begin position="1"/>
        <end position="26"/>
    </location>
</feature>
<evidence type="ECO:0000256" key="7">
    <source>
        <dbReference type="ARBA" id="ARBA00022824"/>
    </source>
</evidence>
<protein>
    <recommendedName>
        <fullName evidence="10">Dolichyl-diphosphooligosaccharide--protein glycosyltransferase subunit 1</fullName>
    </recommendedName>
</protein>
<comment type="function">
    <text evidence="1 10">Subunit of the oligosaccharyl transferase (OST) complex that catalyzes the initial transfer of a defined glycan (Glc(3)Man(9)GlcNAc(2) in eukaryotes) from the lipid carrier dolichol-pyrophosphate to an asparagine residue within an Asn-X-Ser/Thr consensus motif in nascent polypeptide chains, the first step in protein N-glycosylation. N-glycosylation occurs cotranslationally and the complex associates with the Sec61 complex at the channel-forming translocon complex that mediates protein translocation across the endoplasmic reticulum (ER). All subunits are required for a maximal enzyme activity.</text>
</comment>
<evidence type="ECO:0000256" key="5">
    <source>
        <dbReference type="ARBA" id="ARBA00022692"/>
    </source>
</evidence>
<evidence type="ECO:0000256" key="1">
    <source>
        <dbReference type="ARBA" id="ARBA00002791"/>
    </source>
</evidence>
<dbReference type="PANTHER" id="PTHR21049">
    <property type="entry name" value="RIBOPHORIN I"/>
    <property type="match status" value="1"/>
</dbReference>
<keyword evidence="11" id="KW-0808">Transferase</keyword>
<comment type="subcellular location">
    <subcellularLocation>
        <location evidence="2 10">Endoplasmic reticulum membrane</location>
        <topology evidence="2 10">Single-pass type I membrane protein</topology>
    </subcellularLocation>
</comment>
<accession>A0A1E4SPS1</accession>
<keyword evidence="9" id="KW-0472">Membrane</keyword>
<sequence length="483" mass="54494">MKLSTLSLAWPVVLTSLAVSLNLCHALIAESFSGWENTHYLRTVDLSRSYVKETALIQIKNVDTKPISEYYFTVNDGFDAVAEIAAVTFSVEQGSQKLELAGELVGPKMYKLDLPIPVAPASTAELAINTIYLGSLQPLPAKIGINAVQQLLLQANKYPYSPYTTKEYSMTFTGIRKGQEMELFLSEDIVVSDVPTLKPRVDNKALVYGPISHDIEPFTLVPMGLLYDHNRALGVVENLNRSIWIPASDVEQLPAEEYYELTNKGAQLNTGFSRVDWMKGRYDASNHWALNQLNFPFTPDNSFDDYYYSDLVGAVSTHQTLKNTLVLQPRFPLFGDWHYNFTLSWNYKLSKFVHKAHDSQDTYVAKVPLVNSLVDTTYNNVYLSFYLPENAEFVDVSSPISFESVIVDNELSYLDVSKGHVKVTLHYKNAIDAFNNLDVLIVYKYTKASYIYKVLKISGFVFAGLVSYYLLGLIDLRVSEEEK</sequence>
<dbReference type="RefSeq" id="XP_020066641.1">
    <property type="nucleotide sequence ID" value="XM_020208952.1"/>
</dbReference>
<dbReference type="GO" id="GO:0006488">
    <property type="term" value="P:dolichol-linked oligosaccharide biosynthetic process"/>
    <property type="evidence" value="ECO:0007669"/>
    <property type="project" value="EnsemblFungi"/>
</dbReference>
<comment type="subunit">
    <text evidence="10">Component of the oligosaccharyltransferase (OST) complex.</text>
</comment>
<gene>
    <name evidence="11" type="ORF">CANTADRAFT_43373</name>
</gene>
<keyword evidence="7 10" id="KW-0256">Endoplasmic reticulum</keyword>
<evidence type="ECO:0000256" key="6">
    <source>
        <dbReference type="ARBA" id="ARBA00022729"/>
    </source>
</evidence>
<dbReference type="UniPathway" id="UPA00378"/>
<evidence type="ECO:0000256" key="3">
    <source>
        <dbReference type="ARBA" id="ARBA00004922"/>
    </source>
</evidence>
<dbReference type="GO" id="GO:0008250">
    <property type="term" value="C:oligosaccharyltransferase complex"/>
    <property type="evidence" value="ECO:0007669"/>
    <property type="project" value="UniProtKB-UniRule"/>
</dbReference>
<evidence type="ECO:0000313" key="11">
    <source>
        <dbReference type="EMBL" id="ODV81519.1"/>
    </source>
</evidence>
<keyword evidence="5" id="KW-0812">Transmembrane</keyword>
<proteinExistence type="inferred from homology"/>
<reference evidence="12" key="1">
    <citation type="submission" date="2016-05" db="EMBL/GenBank/DDBJ databases">
        <title>Comparative genomics of biotechnologically important yeasts.</title>
        <authorList>
            <consortium name="DOE Joint Genome Institute"/>
            <person name="Riley R."/>
            <person name="Haridas S."/>
            <person name="Wolfe K.H."/>
            <person name="Lopes M.R."/>
            <person name="Hittinger C.T."/>
            <person name="Goker M."/>
            <person name="Salamov A."/>
            <person name="Wisecaver J."/>
            <person name="Long T.M."/>
            <person name="Aerts A.L."/>
            <person name="Barry K."/>
            <person name="Choi C."/>
            <person name="Clum A."/>
            <person name="Coughlan A.Y."/>
            <person name="Deshpande S."/>
            <person name="Douglass A.P."/>
            <person name="Hanson S.J."/>
            <person name="Klenk H.-P."/>
            <person name="Labutti K."/>
            <person name="Lapidus A."/>
            <person name="Lindquist E."/>
            <person name="Lipzen A."/>
            <person name="Meier-Kolthoff J.P."/>
            <person name="Ohm R.A."/>
            <person name="Otillar R.P."/>
            <person name="Pangilinan J."/>
            <person name="Peng Y."/>
            <person name="Rokas A."/>
            <person name="Rosa C.A."/>
            <person name="Scheuner C."/>
            <person name="Sibirny A.A."/>
            <person name="Slot J.C."/>
            <person name="Stielow J.B."/>
            <person name="Sun H."/>
            <person name="Kurtzman C.P."/>
            <person name="Blackwell M."/>
            <person name="Grigoriev I.V."/>
            <person name="Jeffries T.W."/>
        </authorList>
    </citation>
    <scope>NUCLEOTIDE SEQUENCE [LARGE SCALE GENOMIC DNA]</scope>
    <source>
        <strain evidence="12">NRRL Y-17324</strain>
    </source>
</reference>
<evidence type="ECO:0000313" key="12">
    <source>
        <dbReference type="Proteomes" id="UP000094285"/>
    </source>
</evidence>
<evidence type="ECO:0000256" key="8">
    <source>
        <dbReference type="ARBA" id="ARBA00022989"/>
    </source>
</evidence>
<feature type="chain" id="PRO_5009027756" description="Dolichyl-diphosphooligosaccharide--protein glycosyltransferase subunit 1" evidence="10">
    <location>
        <begin position="27"/>
        <end position="483"/>
    </location>
</feature>
<evidence type="ECO:0000256" key="9">
    <source>
        <dbReference type="ARBA" id="ARBA00023136"/>
    </source>
</evidence>